<protein>
    <recommendedName>
        <fullName evidence="1">protein-ribulosamine 3-kinase</fullName>
        <ecNumber evidence="1">2.7.1.172</ecNumber>
    </recommendedName>
</protein>
<dbReference type="InterPro" id="IPR016477">
    <property type="entry name" value="Fructo-/Ketosamine-3-kinase"/>
</dbReference>
<evidence type="ECO:0000256" key="1">
    <source>
        <dbReference type="ARBA" id="ARBA00011961"/>
    </source>
</evidence>
<feature type="compositionally biased region" description="Low complexity" evidence="3">
    <location>
        <begin position="44"/>
        <end position="56"/>
    </location>
</feature>
<dbReference type="GO" id="GO:0102193">
    <property type="term" value="F:protein-ribulosamine 3-kinase activity"/>
    <property type="evidence" value="ECO:0007669"/>
    <property type="project" value="UniProtKB-EC"/>
</dbReference>
<dbReference type="PANTHER" id="PTHR12149:SF8">
    <property type="entry name" value="PROTEIN-RIBULOSAMINE 3-KINASE"/>
    <property type="match status" value="1"/>
</dbReference>
<comment type="caution">
    <text evidence="4">The sequence shown here is derived from an EMBL/GenBank/DDBJ whole genome shotgun (WGS) entry which is preliminary data.</text>
</comment>
<reference evidence="4 5" key="1">
    <citation type="submission" date="2021-02" db="EMBL/GenBank/DDBJ databases">
        <title>Genome assembly of Pseudopithomyces chartarum.</title>
        <authorList>
            <person name="Jauregui R."/>
            <person name="Singh J."/>
            <person name="Voisey C."/>
        </authorList>
    </citation>
    <scope>NUCLEOTIDE SEQUENCE [LARGE SCALE GENOMIC DNA]</scope>
    <source>
        <strain evidence="4 5">AGR01</strain>
    </source>
</reference>
<dbReference type="PANTHER" id="PTHR12149">
    <property type="entry name" value="FRUCTOSAMINE 3 KINASE-RELATED PROTEIN"/>
    <property type="match status" value="1"/>
</dbReference>
<evidence type="ECO:0000256" key="2">
    <source>
        <dbReference type="ARBA" id="ARBA00048655"/>
    </source>
</evidence>
<comment type="catalytic activity">
    <reaction evidence="2">
        <text>N(6)-D-ribulosyl-L-lysyl-[protein] + ATP = N(6)-(3-O-phospho-D-ribulosyl)-L-lysyl-[protein] + ADP + H(+)</text>
        <dbReference type="Rhea" id="RHEA:48432"/>
        <dbReference type="Rhea" id="RHEA-COMP:12103"/>
        <dbReference type="Rhea" id="RHEA-COMP:12104"/>
        <dbReference type="ChEBI" id="CHEBI:15378"/>
        <dbReference type="ChEBI" id="CHEBI:30616"/>
        <dbReference type="ChEBI" id="CHEBI:90418"/>
        <dbReference type="ChEBI" id="CHEBI:90420"/>
        <dbReference type="ChEBI" id="CHEBI:456216"/>
        <dbReference type="EC" id="2.7.1.172"/>
    </reaction>
    <physiologicalReaction direction="left-to-right" evidence="2">
        <dbReference type="Rhea" id="RHEA:48433"/>
    </physiologicalReaction>
</comment>
<evidence type="ECO:0000313" key="5">
    <source>
        <dbReference type="Proteomes" id="UP001280581"/>
    </source>
</evidence>
<accession>A0AAN6RHF4</accession>
<dbReference type="AlphaFoldDB" id="A0AAN6RHF4"/>
<gene>
    <name evidence="4" type="ORF">GRF29_77g251533</name>
</gene>
<evidence type="ECO:0000256" key="3">
    <source>
        <dbReference type="SAM" id="MobiDB-lite"/>
    </source>
</evidence>
<dbReference type="EC" id="2.7.1.172" evidence="1"/>
<dbReference type="Pfam" id="PF03881">
    <property type="entry name" value="Fructosamin_kin"/>
    <property type="match status" value="1"/>
</dbReference>
<dbReference type="InterPro" id="IPR011009">
    <property type="entry name" value="Kinase-like_dom_sf"/>
</dbReference>
<name>A0AAN6RHF4_9PLEO</name>
<feature type="region of interest" description="Disordered" evidence="3">
    <location>
        <begin position="44"/>
        <end position="67"/>
    </location>
</feature>
<evidence type="ECO:0000313" key="4">
    <source>
        <dbReference type="EMBL" id="KAK3208294.1"/>
    </source>
</evidence>
<dbReference type="Proteomes" id="UP001280581">
    <property type="component" value="Unassembled WGS sequence"/>
</dbReference>
<proteinExistence type="predicted"/>
<dbReference type="Gene3D" id="3.90.1200.10">
    <property type="match status" value="1"/>
</dbReference>
<dbReference type="EMBL" id="WVTA01000007">
    <property type="protein sequence ID" value="KAK3208294.1"/>
    <property type="molecule type" value="Genomic_DNA"/>
</dbReference>
<organism evidence="4 5">
    <name type="scientific">Pseudopithomyces chartarum</name>
    <dbReference type="NCBI Taxonomy" id="1892770"/>
    <lineage>
        <taxon>Eukaryota</taxon>
        <taxon>Fungi</taxon>
        <taxon>Dikarya</taxon>
        <taxon>Ascomycota</taxon>
        <taxon>Pezizomycotina</taxon>
        <taxon>Dothideomycetes</taxon>
        <taxon>Pleosporomycetidae</taxon>
        <taxon>Pleosporales</taxon>
        <taxon>Massarineae</taxon>
        <taxon>Didymosphaeriaceae</taxon>
        <taxon>Pseudopithomyces</taxon>
    </lineage>
</organism>
<keyword evidence="5" id="KW-1185">Reference proteome</keyword>
<dbReference type="SUPFAM" id="SSF56112">
    <property type="entry name" value="Protein kinase-like (PK-like)"/>
    <property type="match status" value="1"/>
</dbReference>
<sequence length="585" mass="67248">MSHTTDIIPEHIVYKVQRRQPQLISNVVNGKRIISREIYSSSSSSAGVASPAASEGSSGGTSSGTMEIPHHLHSVQTFEFLGFHSRASALLFEKFDQHVKELDDPEDGDLLEYCNRWVRHKCLDIEDENDDWPKALDDVGIVGPMRDALLHPRHRMIRGIQPLYYWLREMIETNFDVLMDIPSVVMQYVEPQFPKPNLRGGGFETDYTVPATLGGHINLFKPVSDKRAKDVILPDGTVNLMKLWSLPPTDFSAIGGLYFTHQLWVARHYSRLIDDACVVSNRRTIEIAVPLSLLEKENMLCLEYGDTWRNLIFESRRVEKTSKPISRLRAKHSVFHGPISHCFNKKFGSMKSADEISEKHMLQCDGKIGMQHVWFKQDAADRLAEAVADGKIWLRRPEDGFSLHQPHDLHTAIVPIIQIVIPRLLNELQKGDRKIEPRFIHGDLWNGNFGLNDATGRLYLFDSSGYYAHHEMELAYWKTFRHRMHERDYCGAYIEHEPPSEPVEEFEDRVLLYTLKPLLLFSSMKLGHVTRTRALDAMRYLLEKYQQTNDDEDQAELPFQDIVAGEQLWVRQYSLEVGRFIGALT</sequence>